<dbReference type="EMBL" id="PYHR01000002">
    <property type="protein sequence ID" value="PWD50292.1"/>
    <property type="molecule type" value="Genomic_DNA"/>
</dbReference>
<evidence type="ECO:0000313" key="1">
    <source>
        <dbReference type="EMBL" id="PWD50292.1"/>
    </source>
</evidence>
<keyword evidence="2" id="KW-1185">Reference proteome</keyword>
<name>A0A2U1ZTN9_9MICO</name>
<dbReference type="AlphaFoldDB" id="A0A2U1ZTN9"/>
<evidence type="ECO:0000313" key="2">
    <source>
        <dbReference type="Proteomes" id="UP000245166"/>
    </source>
</evidence>
<sequence>MEDMTQWVPLAPEEIVLANLTGVALTEDGLTVTPDYAGVEVASEGVSQVRTAAGWGSFPQSFVDFNTRTGQAAYWYSSGGAADPKKTTKPLGVAWELPDVVEEPTEEPTEEPVVDDGEVPVVVEVPEVTTPEPGALSWTINGTSAVSLGRATAGEAGFSASGVLHPITVTDTRTSAAGWSLSGQAADFASTASTFSAAALGWAPSATGSSAGLQAGPAVVAGTGAGLSTQQTLASATGAGAADVTTALTLLAPAGTPAGSYTSTLTLTALG</sequence>
<protein>
    <recommendedName>
        <fullName evidence="3">WxL domain-containing protein</fullName>
    </recommendedName>
</protein>
<dbReference type="RefSeq" id="WP_109228675.1">
    <property type="nucleotide sequence ID" value="NZ_PYHR01000002.1"/>
</dbReference>
<proteinExistence type="predicted"/>
<dbReference type="OrthoDB" id="4986522at2"/>
<reference evidence="1 2" key="1">
    <citation type="submission" date="2018-03" db="EMBL/GenBank/DDBJ databases">
        <title>Genome assembly of novel Miniimonas species PCH200.</title>
        <authorList>
            <person name="Thakur V."/>
            <person name="Kumar V."/>
            <person name="Singh D."/>
        </authorList>
    </citation>
    <scope>NUCLEOTIDE SEQUENCE [LARGE SCALE GENOMIC DNA]</scope>
    <source>
        <strain evidence="1 2">PCH200</strain>
    </source>
</reference>
<comment type="caution">
    <text evidence="1">The sequence shown here is derived from an EMBL/GenBank/DDBJ whole genome shotgun (WGS) entry which is preliminary data.</text>
</comment>
<gene>
    <name evidence="1" type="ORF">C8046_06060</name>
</gene>
<accession>A0A2U1ZTN9</accession>
<evidence type="ECO:0008006" key="3">
    <source>
        <dbReference type="Google" id="ProtNLM"/>
    </source>
</evidence>
<dbReference type="Proteomes" id="UP000245166">
    <property type="component" value="Unassembled WGS sequence"/>
</dbReference>
<organism evidence="1 2">
    <name type="scientific">Serinibacter arcticus</name>
    <dbReference type="NCBI Taxonomy" id="1655435"/>
    <lineage>
        <taxon>Bacteria</taxon>
        <taxon>Bacillati</taxon>
        <taxon>Actinomycetota</taxon>
        <taxon>Actinomycetes</taxon>
        <taxon>Micrococcales</taxon>
        <taxon>Beutenbergiaceae</taxon>
        <taxon>Serinibacter</taxon>
    </lineage>
</organism>